<evidence type="ECO:0000256" key="1">
    <source>
        <dbReference type="SAM" id="MobiDB-lite"/>
    </source>
</evidence>
<sequence length="75" mass="8742">MAAAQEDVEMVERKHQKKTQAKKMKGKETEFPWKGTRFIYHSQVCRYSGNVPFLAYEIPPHLKSSFLRSILSLTI</sequence>
<keyword evidence="3" id="KW-1185">Reference proteome</keyword>
<name>A0A6A4LQ02_9ERIC</name>
<dbReference type="Proteomes" id="UP000428333">
    <property type="component" value="Linkage Group LG04"/>
</dbReference>
<feature type="non-terminal residue" evidence="2">
    <location>
        <position position="1"/>
    </location>
</feature>
<accession>A0A6A4LQ02</accession>
<feature type="compositionally biased region" description="Basic residues" evidence="1">
    <location>
        <begin position="14"/>
        <end position="25"/>
    </location>
</feature>
<protein>
    <submittedName>
        <fullName evidence="2">Uncharacterized protein</fullName>
    </submittedName>
</protein>
<comment type="caution">
    <text evidence="2">The sequence shown here is derived from an EMBL/GenBank/DDBJ whole genome shotgun (WGS) entry which is preliminary data.</text>
</comment>
<evidence type="ECO:0000313" key="2">
    <source>
        <dbReference type="EMBL" id="KAE9461363.1"/>
    </source>
</evidence>
<organism evidence="2 3">
    <name type="scientific">Rhododendron williamsianum</name>
    <dbReference type="NCBI Taxonomy" id="262921"/>
    <lineage>
        <taxon>Eukaryota</taxon>
        <taxon>Viridiplantae</taxon>
        <taxon>Streptophyta</taxon>
        <taxon>Embryophyta</taxon>
        <taxon>Tracheophyta</taxon>
        <taxon>Spermatophyta</taxon>
        <taxon>Magnoliopsida</taxon>
        <taxon>eudicotyledons</taxon>
        <taxon>Gunneridae</taxon>
        <taxon>Pentapetalae</taxon>
        <taxon>asterids</taxon>
        <taxon>Ericales</taxon>
        <taxon>Ericaceae</taxon>
        <taxon>Ericoideae</taxon>
        <taxon>Rhodoreae</taxon>
        <taxon>Rhododendron</taxon>
    </lineage>
</organism>
<dbReference type="AlphaFoldDB" id="A0A6A4LQ02"/>
<proteinExistence type="predicted"/>
<feature type="region of interest" description="Disordered" evidence="1">
    <location>
        <begin position="1"/>
        <end position="26"/>
    </location>
</feature>
<evidence type="ECO:0000313" key="3">
    <source>
        <dbReference type="Proteomes" id="UP000428333"/>
    </source>
</evidence>
<dbReference type="EMBL" id="QEFC01000976">
    <property type="protein sequence ID" value="KAE9461363.1"/>
    <property type="molecule type" value="Genomic_DNA"/>
</dbReference>
<gene>
    <name evidence="2" type="ORF">C3L33_06734</name>
</gene>
<reference evidence="2 3" key="1">
    <citation type="journal article" date="2019" name="Genome Biol. Evol.">
        <title>The Rhododendron genome and chromosomal organization provide insight into shared whole-genome duplications across the heath family (Ericaceae).</title>
        <authorList>
            <person name="Soza V.L."/>
            <person name="Lindsley D."/>
            <person name="Waalkes A."/>
            <person name="Ramage E."/>
            <person name="Patwardhan R.P."/>
            <person name="Burton J.N."/>
            <person name="Adey A."/>
            <person name="Kumar A."/>
            <person name="Qiu R."/>
            <person name="Shendure J."/>
            <person name="Hall B."/>
        </authorList>
    </citation>
    <scope>NUCLEOTIDE SEQUENCE [LARGE SCALE GENOMIC DNA]</scope>
    <source>
        <strain evidence="2">RSF 1966-606</strain>
    </source>
</reference>